<proteinExistence type="inferred from homology"/>
<dbReference type="EC" id="3.1.1.23" evidence="11"/>
<dbReference type="GO" id="GO:0047372">
    <property type="term" value="F:monoacylglycerol lipase activity"/>
    <property type="evidence" value="ECO:0007669"/>
    <property type="project" value="UniProtKB-EC"/>
</dbReference>
<dbReference type="PANTHER" id="PTHR23025">
    <property type="entry name" value="TRIACYLGLYCEROL LIPASE"/>
    <property type="match status" value="1"/>
</dbReference>
<evidence type="ECO:0000259" key="43">
    <source>
        <dbReference type="Pfam" id="PF07859"/>
    </source>
</evidence>
<evidence type="ECO:0000256" key="41">
    <source>
        <dbReference type="SAM" id="MobiDB-lite"/>
    </source>
</evidence>
<evidence type="ECO:0000256" key="10">
    <source>
        <dbReference type="ARBA" id="ARBA00013088"/>
    </source>
</evidence>
<dbReference type="Pfam" id="PF07859">
    <property type="entry name" value="Abhydrolase_3"/>
    <property type="match status" value="2"/>
</dbReference>
<evidence type="ECO:0000256" key="8">
    <source>
        <dbReference type="ARBA" id="ARBA00005189"/>
    </source>
</evidence>
<evidence type="ECO:0000256" key="15">
    <source>
        <dbReference type="ARBA" id="ARBA00022548"/>
    </source>
</evidence>
<comment type="catalytic activity">
    <reaction evidence="31">
        <text>a diacylglycerol + H2O = a monoacylglycerol + a fatty acid + H(+)</text>
        <dbReference type="Rhea" id="RHEA:32731"/>
        <dbReference type="ChEBI" id="CHEBI:15377"/>
        <dbReference type="ChEBI" id="CHEBI:15378"/>
        <dbReference type="ChEBI" id="CHEBI:17408"/>
        <dbReference type="ChEBI" id="CHEBI:18035"/>
        <dbReference type="ChEBI" id="CHEBI:28868"/>
        <dbReference type="EC" id="3.1.1.79"/>
    </reaction>
</comment>
<comment type="catalytic activity">
    <reaction evidence="40">
        <text>1,2-di-(9Z-octadecenoyl)-sn-glycerol + H2O = (9Z-octadecenoyl)-glycerol + (9Z)-octadecenoate + H(+)</text>
        <dbReference type="Rhea" id="RHEA:39935"/>
        <dbReference type="ChEBI" id="CHEBI:15377"/>
        <dbReference type="ChEBI" id="CHEBI:15378"/>
        <dbReference type="ChEBI" id="CHEBI:30823"/>
        <dbReference type="ChEBI" id="CHEBI:52333"/>
        <dbReference type="ChEBI" id="CHEBI:75937"/>
    </reaction>
    <physiologicalReaction direction="left-to-right" evidence="40">
        <dbReference type="Rhea" id="RHEA:39936"/>
    </physiologicalReaction>
</comment>
<evidence type="ECO:0000256" key="32">
    <source>
        <dbReference type="ARBA" id="ARBA00048386"/>
    </source>
</evidence>
<dbReference type="InterPro" id="IPR002168">
    <property type="entry name" value="Lipase_GDXG_HIS_AS"/>
</dbReference>
<dbReference type="Gene3D" id="3.40.50.1820">
    <property type="entry name" value="alpha/beta hydrolase"/>
    <property type="match status" value="2"/>
</dbReference>
<dbReference type="PANTHER" id="PTHR23025:SF3">
    <property type="entry name" value="HORMONE-SENSITIVE LIPASE"/>
    <property type="match status" value="1"/>
</dbReference>
<comment type="catalytic activity">
    <reaction evidence="28">
        <text>1,2-di-(9Z-octadecenoyl)-glycerol + H2O = 2-(9Z-octadecenoyl)-glycerol + (9Z)-octadecenoate + H(+)</text>
        <dbReference type="Rhea" id="RHEA:38659"/>
        <dbReference type="ChEBI" id="CHEBI:15377"/>
        <dbReference type="ChEBI" id="CHEBI:15378"/>
        <dbReference type="ChEBI" id="CHEBI:30823"/>
        <dbReference type="ChEBI" id="CHEBI:52323"/>
        <dbReference type="ChEBI" id="CHEBI:73990"/>
    </reaction>
    <physiologicalReaction direction="left-to-right" evidence="28">
        <dbReference type="Rhea" id="RHEA:38660"/>
    </physiologicalReaction>
</comment>
<evidence type="ECO:0000256" key="27">
    <source>
        <dbReference type="ARBA" id="ARBA00047438"/>
    </source>
</evidence>
<keyword evidence="17" id="KW-0378">Hydrolase</keyword>
<dbReference type="GO" id="GO:0005811">
    <property type="term" value="C:lipid droplet"/>
    <property type="evidence" value="ECO:0007669"/>
    <property type="project" value="UniProtKB-SubCell"/>
</dbReference>
<evidence type="ECO:0000256" key="12">
    <source>
        <dbReference type="ARBA" id="ARBA00015845"/>
    </source>
</evidence>
<evidence type="ECO:0000256" key="31">
    <source>
        <dbReference type="ARBA" id="ARBA00047674"/>
    </source>
</evidence>
<keyword evidence="21" id="KW-1207">Sterol metabolism</keyword>
<dbReference type="GO" id="GO:0019433">
    <property type="term" value="P:triglyceride catabolic process"/>
    <property type="evidence" value="ECO:0007669"/>
    <property type="project" value="UniProtKB-UniPathway"/>
</dbReference>
<evidence type="ECO:0000256" key="23">
    <source>
        <dbReference type="ARBA" id="ARBA00023406"/>
    </source>
</evidence>
<dbReference type="EC" id="3.1.1.79" evidence="10"/>
<comment type="catalytic activity">
    <reaction evidence="39">
        <text>2-(9Z-octadecenoyl)-glycerol + H2O = glycerol + (9Z)-octadecenoate + H(+)</text>
        <dbReference type="Rhea" id="RHEA:38491"/>
        <dbReference type="ChEBI" id="CHEBI:15377"/>
        <dbReference type="ChEBI" id="CHEBI:15378"/>
        <dbReference type="ChEBI" id="CHEBI:17754"/>
        <dbReference type="ChEBI" id="CHEBI:30823"/>
        <dbReference type="ChEBI" id="CHEBI:73990"/>
    </reaction>
    <physiologicalReaction direction="left-to-right" evidence="39">
        <dbReference type="Rhea" id="RHEA:38492"/>
    </physiologicalReaction>
</comment>
<name>A0A7R8WKV7_9CRUS</name>
<comment type="catalytic activity">
    <reaction evidence="32">
        <text>1,2,3-tri-(9Z-octadecenoyl)-glycerol + H2O = di-(9Z)-octadecenoylglycerol + (9Z)-octadecenoate + H(+)</text>
        <dbReference type="Rhea" id="RHEA:38575"/>
        <dbReference type="ChEBI" id="CHEBI:15377"/>
        <dbReference type="ChEBI" id="CHEBI:15378"/>
        <dbReference type="ChEBI" id="CHEBI:30823"/>
        <dbReference type="ChEBI" id="CHEBI:53753"/>
        <dbReference type="ChEBI" id="CHEBI:75945"/>
    </reaction>
    <physiologicalReaction direction="left-to-right" evidence="32">
        <dbReference type="Rhea" id="RHEA:38576"/>
    </physiologicalReaction>
</comment>
<evidence type="ECO:0000256" key="24">
    <source>
        <dbReference type="ARBA" id="ARBA00030031"/>
    </source>
</evidence>
<dbReference type="GO" id="GO:0005901">
    <property type="term" value="C:caveola"/>
    <property type="evidence" value="ECO:0007669"/>
    <property type="project" value="UniProtKB-SubCell"/>
</dbReference>
<dbReference type="UniPathway" id="UPA00256"/>
<comment type="catalytic activity">
    <reaction evidence="36">
        <text>2,3-di-(9Z)-octadecenoyl-sn-glycerol + H2O = 2-(9Z-octadecenoyl)-glycerol + (9Z)-octadecenoate + H(+)</text>
        <dbReference type="Rhea" id="RHEA:38383"/>
        <dbReference type="ChEBI" id="CHEBI:15377"/>
        <dbReference type="ChEBI" id="CHEBI:15378"/>
        <dbReference type="ChEBI" id="CHEBI:30823"/>
        <dbReference type="ChEBI" id="CHEBI:73990"/>
        <dbReference type="ChEBI" id="CHEBI:75824"/>
    </reaction>
    <physiologicalReaction direction="left-to-right" evidence="36">
        <dbReference type="Rhea" id="RHEA:38384"/>
    </physiologicalReaction>
</comment>
<evidence type="ECO:0000256" key="20">
    <source>
        <dbReference type="ARBA" id="ARBA00023136"/>
    </source>
</evidence>
<reference evidence="44" key="1">
    <citation type="submission" date="2020-11" db="EMBL/GenBank/DDBJ databases">
        <authorList>
            <person name="Tran Van P."/>
        </authorList>
    </citation>
    <scope>NUCLEOTIDE SEQUENCE</scope>
</reference>
<feature type="domain" description="Hormone-sensitive lipase N-terminal" evidence="42">
    <location>
        <begin position="70"/>
        <end position="376"/>
    </location>
</feature>
<comment type="catalytic activity">
    <reaction evidence="30">
        <text>cholesteryl (9Z-octadecenoate) + H2O = cholesterol + (9Z)-octadecenoate + H(+)</text>
        <dbReference type="Rhea" id="RHEA:33875"/>
        <dbReference type="ChEBI" id="CHEBI:15377"/>
        <dbReference type="ChEBI" id="CHEBI:15378"/>
        <dbReference type="ChEBI" id="CHEBI:16113"/>
        <dbReference type="ChEBI" id="CHEBI:30823"/>
        <dbReference type="ChEBI" id="CHEBI:46898"/>
    </reaction>
    <physiologicalReaction direction="left-to-right" evidence="30">
        <dbReference type="Rhea" id="RHEA:33876"/>
    </physiologicalReaction>
</comment>
<evidence type="ECO:0000256" key="5">
    <source>
        <dbReference type="ARBA" id="ARBA00004502"/>
    </source>
</evidence>
<evidence type="ECO:0000256" key="40">
    <source>
        <dbReference type="ARBA" id="ARBA00049519"/>
    </source>
</evidence>
<comment type="catalytic activity">
    <reaction evidence="23">
        <text>1-O-hexadecyl-2-acetyl-sn-glycerol + H2O = 1-O-hexadecyl-sn-glycerol + acetate + H(+)</text>
        <dbReference type="Rhea" id="RHEA:38563"/>
        <dbReference type="ChEBI" id="CHEBI:15377"/>
        <dbReference type="ChEBI" id="CHEBI:15378"/>
        <dbReference type="ChEBI" id="CHEBI:30089"/>
        <dbReference type="ChEBI" id="CHEBI:34115"/>
        <dbReference type="ChEBI" id="CHEBI:75936"/>
    </reaction>
    <physiologicalReaction direction="left-to-right" evidence="23">
        <dbReference type="Rhea" id="RHEA:38564"/>
    </physiologicalReaction>
</comment>
<dbReference type="AlphaFoldDB" id="A0A7R8WKV7"/>
<evidence type="ECO:0000256" key="1">
    <source>
        <dbReference type="ARBA" id="ARBA00000803"/>
    </source>
</evidence>
<feature type="domain" description="Alpha/beta hydrolase fold-3" evidence="43">
    <location>
        <begin position="393"/>
        <end position="548"/>
    </location>
</feature>
<evidence type="ECO:0000256" key="30">
    <source>
        <dbReference type="ARBA" id="ARBA00047653"/>
    </source>
</evidence>
<feature type="compositionally biased region" description="Low complexity" evidence="41">
    <location>
        <begin position="38"/>
        <end position="52"/>
    </location>
</feature>
<evidence type="ECO:0000256" key="2">
    <source>
        <dbReference type="ARBA" id="ARBA00001613"/>
    </source>
</evidence>
<comment type="pathway">
    <text evidence="8">Lipid metabolism.</text>
</comment>
<comment type="catalytic activity">
    <reaction evidence="2">
        <text>Hydrolyzes glycerol monoesters of long-chain fatty acids.</text>
        <dbReference type="EC" id="3.1.1.23"/>
    </reaction>
</comment>
<keyword evidence="15" id="KW-0153">Cholesterol metabolism</keyword>
<dbReference type="GO" id="GO:0008203">
    <property type="term" value="P:cholesterol metabolic process"/>
    <property type="evidence" value="ECO:0007669"/>
    <property type="project" value="UniProtKB-KW"/>
</dbReference>
<keyword evidence="14" id="KW-0963">Cytoplasm</keyword>
<evidence type="ECO:0000256" key="22">
    <source>
        <dbReference type="ARBA" id="ARBA00023221"/>
    </source>
</evidence>
<dbReference type="EMBL" id="OB666665">
    <property type="protein sequence ID" value="CAD7233637.1"/>
    <property type="molecule type" value="Genomic_DNA"/>
</dbReference>
<evidence type="ECO:0000256" key="35">
    <source>
        <dbReference type="ARBA" id="ARBA00049053"/>
    </source>
</evidence>
<dbReference type="InterPro" id="IPR013094">
    <property type="entry name" value="AB_hydrolase_3"/>
</dbReference>
<comment type="catalytic activity">
    <reaction evidence="33">
        <text>1,2-di-(9Z-octadecenoyl)-glycerol + (9Z)-octadecenoate + H(+) = 1,2,3-tri-(9Z-octadecenoyl)-glycerol + H2O</text>
        <dbReference type="Rhea" id="RHEA:38379"/>
        <dbReference type="ChEBI" id="CHEBI:15377"/>
        <dbReference type="ChEBI" id="CHEBI:15378"/>
        <dbReference type="ChEBI" id="CHEBI:30823"/>
        <dbReference type="ChEBI" id="CHEBI:52323"/>
        <dbReference type="ChEBI" id="CHEBI:53753"/>
    </reaction>
    <physiologicalReaction direction="right-to-left" evidence="33">
        <dbReference type="Rhea" id="RHEA:38381"/>
    </physiologicalReaction>
</comment>
<comment type="catalytic activity">
    <reaction evidence="38">
        <text>1,3-di-(9Z-octadecenoyl)-glycerol + H2O = 1-(9Z-octadecenoyl)-glycerol + (9Z)-octadecenoate + H(+)</text>
        <dbReference type="Rhea" id="RHEA:39939"/>
        <dbReference type="ChEBI" id="CHEBI:15377"/>
        <dbReference type="ChEBI" id="CHEBI:15378"/>
        <dbReference type="ChEBI" id="CHEBI:30823"/>
        <dbReference type="ChEBI" id="CHEBI:75342"/>
        <dbReference type="ChEBI" id="CHEBI:75735"/>
    </reaction>
    <physiologicalReaction direction="left-to-right" evidence="38">
        <dbReference type="Rhea" id="RHEA:39940"/>
    </physiologicalReaction>
</comment>
<keyword evidence="13" id="KW-1003">Cell membrane</keyword>
<evidence type="ECO:0000256" key="14">
    <source>
        <dbReference type="ARBA" id="ARBA00022490"/>
    </source>
</evidence>
<dbReference type="Pfam" id="PF06350">
    <property type="entry name" value="HSL_N"/>
    <property type="match status" value="1"/>
</dbReference>
<keyword evidence="22" id="KW-0753">Steroid metabolism</keyword>
<dbReference type="GO" id="GO:0005829">
    <property type="term" value="C:cytosol"/>
    <property type="evidence" value="ECO:0007669"/>
    <property type="project" value="UniProtKB-SubCell"/>
</dbReference>
<dbReference type="PROSITE" id="PS01173">
    <property type="entry name" value="LIPASE_GDXG_HIS"/>
    <property type="match status" value="1"/>
</dbReference>
<evidence type="ECO:0000256" key="36">
    <source>
        <dbReference type="ARBA" id="ARBA00049143"/>
    </source>
</evidence>
<evidence type="ECO:0000256" key="3">
    <source>
        <dbReference type="ARBA" id="ARBA00004236"/>
    </source>
</evidence>
<feature type="region of interest" description="Disordered" evidence="41">
    <location>
        <begin position="1"/>
        <end position="64"/>
    </location>
</feature>
<dbReference type="GO" id="GO:0004771">
    <property type="term" value="F:sterol ester esterase activity"/>
    <property type="evidence" value="ECO:0007669"/>
    <property type="project" value="TreeGrafter"/>
</dbReference>
<dbReference type="GO" id="GO:0004806">
    <property type="term" value="F:triacylglycerol lipase activity"/>
    <property type="evidence" value="ECO:0007669"/>
    <property type="project" value="TreeGrafter"/>
</dbReference>
<evidence type="ECO:0000256" key="29">
    <source>
        <dbReference type="ARBA" id="ARBA00047476"/>
    </source>
</evidence>
<comment type="catalytic activity">
    <reaction evidence="27">
        <text>1-(9Z-octadecenoyl)-glycerol + H2O = glycerol + (9Z)-octadecenoate + H(+)</text>
        <dbReference type="Rhea" id="RHEA:38487"/>
        <dbReference type="ChEBI" id="CHEBI:15377"/>
        <dbReference type="ChEBI" id="CHEBI:15378"/>
        <dbReference type="ChEBI" id="CHEBI:17754"/>
        <dbReference type="ChEBI" id="CHEBI:30823"/>
        <dbReference type="ChEBI" id="CHEBI:75342"/>
    </reaction>
    <physiologicalReaction direction="left-to-right" evidence="27">
        <dbReference type="Rhea" id="RHEA:38488"/>
    </physiologicalReaction>
</comment>
<keyword evidence="18" id="KW-0442">Lipid degradation</keyword>
<comment type="subunit">
    <text evidence="26">Monomer and homodimer. Interacts with CAVIN1 in the adipocyte cytoplasm. Interacts with PLIN5.</text>
</comment>
<evidence type="ECO:0000256" key="34">
    <source>
        <dbReference type="ARBA" id="ARBA00048674"/>
    </source>
</evidence>
<accession>A0A7R8WKV7</accession>
<evidence type="ECO:0000256" key="11">
    <source>
        <dbReference type="ARBA" id="ARBA00013254"/>
    </source>
</evidence>
<dbReference type="InterPro" id="IPR010468">
    <property type="entry name" value="HSL_N"/>
</dbReference>
<evidence type="ECO:0000256" key="6">
    <source>
        <dbReference type="ARBA" id="ARBA00004514"/>
    </source>
</evidence>
<feature type="region of interest" description="Disordered" evidence="41">
    <location>
        <begin position="656"/>
        <end position="679"/>
    </location>
</feature>
<evidence type="ECO:0000256" key="18">
    <source>
        <dbReference type="ARBA" id="ARBA00022963"/>
    </source>
</evidence>
<evidence type="ECO:0000256" key="19">
    <source>
        <dbReference type="ARBA" id="ARBA00023098"/>
    </source>
</evidence>
<evidence type="ECO:0000256" key="28">
    <source>
        <dbReference type="ARBA" id="ARBA00047458"/>
    </source>
</evidence>
<evidence type="ECO:0000256" key="38">
    <source>
        <dbReference type="ARBA" id="ARBA00049372"/>
    </source>
</evidence>
<evidence type="ECO:0000256" key="37">
    <source>
        <dbReference type="ARBA" id="ARBA00049208"/>
    </source>
</evidence>
<evidence type="ECO:0000259" key="42">
    <source>
        <dbReference type="Pfam" id="PF06350"/>
    </source>
</evidence>
<dbReference type="SUPFAM" id="SSF53474">
    <property type="entry name" value="alpha/beta-Hydrolases"/>
    <property type="match status" value="1"/>
</dbReference>
<dbReference type="OrthoDB" id="408631at2759"/>
<sequence>MATLCVEAPVRNEASNDIHKTNGGNLADGLSDGKSENSLESTNSTESGNSEGSGSGNKVPFPPSSSELLRQLYEHVQEQVEYFKNDSSHTGQKLYDGFLLILKELEEIDRKLPGLRQVSQEFDFDEETPGNGYRSFLLIVDKAMAHCLDLSQKIELKRTGRLFKKGFYSREVDCWSQVISTLKTMLGHMEKVFSWSDHGNLYPHDYHAPEELLKEAESINQYCFYGRAAAFQFCPSMRRALVLTSVALASFSEGYYSDAKSSIGRTAYSLMASSKYYRNPELRARRIVNLTQSAEIGFCKAFWNLADTDFMTQLPGVVCPPVTVNIVFSIPIEQLSMPRWGAQDDTEVVEIPVPCSHFAPAPVQVRLVSSKRRVGMAGGAVKRAQEPPSPNLIVHVHGGGFVSCTSASHEIYLRQWARELDCPILSIDYSLAPEAPYPRALEEVFYVYCWALKNSHIFGATGEKVVLAGDSAGGNLITSCAMKCIEFGVRPPDGIMAIYCPMNLQFTPSPSRMLCLLDPLIPFGVMMRCLQSYAGHLRGSPMWSNLEAAAKLPLPEPRQEEEKVVRRKSYSGDSDSKQPRSLRRLKSQPARTKDPFTRFKENYLRHRSVSPDNRYIDDEHDDPEIEFQTRDLEGSNGHGSSGTVFGYIGDTLKRWRRSSQSGKEPTGEPESPSLDAAALDMAPPKSPVLEFTRFRVPRDPYLSPYVASDEVLAQLPTMTILSTHFDPCLDDCVMFAKRIKSVGVRTRLIIVDEDLPHGFLNFSVASKEAGRGTMKCIEAIRQLFEQP</sequence>
<evidence type="ECO:0000256" key="21">
    <source>
        <dbReference type="ARBA" id="ARBA00023166"/>
    </source>
</evidence>
<evidence type="ECO:0000256" key="26">
    <source>
        <dbReference type="ARBA" id="ARBA00046695"/>
    </source>
</evidence>
<evidence type="ECO:0000256" key="39">
    <source>
        <dbReference type="ARBA" id="ARBA00049461"/>
    </source>
</evidence>
<protein>
    <recommendedName>
        <fullName evidence="12">Hormone-sensitive lipase</fullName>
        <ecNumber evidence="11">3.1.1.23</ecNumber>
        <ecNumber evidence="10">3.1.1.79</ecNumber>
    </recommendedName>
    <alternativeName>
        <fullName evidence="25">Monoacylglycerol lipase LIPE</fullName>
    </alternativeName>
    <alternativeName>
        <fullName evidence="24">Retinyl ester hydrolase</fullName>
    </alternativeName>
</protein>
<comment type="similarity">
    <text evidence="9">Belongs to the 'GDXG' lipolytic enzyme family.</text>
</comment>
<comment type="catalytic activity">
    <reaction evidence="29">
        <text>2-(5Z,8Z,11Z,14Z-eicosatetraenoyl)-glycerol + H2O = glycerol + (5Z,8Z,11Z,14Z)-eicosatetraenoate + H(+)</text>
        <dbReference type="Rhea" id="RHEA:26132"/>
        <dbReference type="ChEBI" id="CHEBI:15377"/>
        <dbReference type="ChEBI" id="CHEBI:15378"/>
        <dbReference type="ChEBI" id="CHEBI:17754"/>
        <dbReference type="ChEBI" id="CHEBI:32395"/>
        <dbReference type="ChEBI" id="CHEBI:52392"/>
    </reaction>
    <physiologicalReaction direction="left-to-right" evidence="29">
        <dbReference type="Rhea" id="RHEA:26133"/>
    </physiologicalReaction>
</comment>
<keyword evidence="19" id="KW-0443">Lipid metabolism</keyword>
<keyword evidence="16" id="KW-0551">Lipid droplet</keyword>
<keyword evidence="20" id="KW-0472">Membrane</keyword>
<organism evidence="44">
    <name type="scientific">Cyprideis torosa</name>
    <dbReference type="NCBI Taxonomy" id="163714"/>
    <lineage>
        <taxon>Eukaryota</taxon>
        <taxon>Metazoa</taxon>
        <taxon>Ecdysozoa</taxon>
        <taxon>Arthropoda</taxon>
        <taxon>Crustacea</taxon>
        <taxon>Oligostraca</taxon>
        <taxon>Ostracoda</taxon>
        <taxon>Podocopa</taxon>
        <taxon>Podocopida</taxon>
        <taxon>Cytherocopina</taxon>
        <taxon>Cytheroidea</taxon>
        <taxon>Cytherideidae</taxon>
        <taxon>Cyprideis</taxon>
    </lineage>
</organism>
<evidence type="ECO:0000256" key="9">
    <source>
        <dbReference type="ARBA" id="ARBA00010515"/>
    </source>
</evidence>
<evidence type="ECO:0000256" key="16">
    <source>
        <dbReference type="ARBA" id="ARBA00022677"/>
    </source>
</evidence>
<feature type="domain" description="Alpha/beta hydrolase fold-3" evidence="43">
    <location>
        <begin position="698"/>
        <end position="760"/>
    </location>
</feature>
<evidence type="ECO:0000256" key="17">
    <source>
        <dbReference type="ARBA" id="ARBA00022801"/>
    </source>
</evidence>
<comment type="pathway">
    <text evidence="7">Glycerolipid metabolism; triacylglycerol degradation.</text>
</comment>
<gene>
    <name evidence="44" type="ORF">CTOB1V02_LOCUS11458</name>
</gene>
<evidence type="ECO:0000256" key="7">
    <source>
        <dbReference type="ARBA" id="ARBA00004879"/>
    </source>
</evidence>
<evidence type="ECO:0000256" key="4">
    <source>
        <dbReference type="ARBA" id="ARBA00004345"/>
    </source>
</evidence>
<evidence type="ECO:0000313" key="44">
    <source>
        <dbReference type="EMBL" id="CAD7233637.1"/>
    </source>
</evidence>
<feature type="region of interest" description="Disordered" evidence="41">
    <location>
        <begin position="554"/>
        <end position="597"/>
    </location>
</feature>
<comment type="catalytic activity">
    <reaction evidence="37">
        <text>a monoacylglycerol + H2O = glycerol + a fatty acid + H(+)</text>
        <dbReference type="Rhea" id="RHEA:15245"/>
        <dbReference type="ChEBI" id="CHEBI:15377"/>
        <dbReference type="ChEBI" id="CHEBI:15378"/>
        <dbReference type="ChEBI" id="CHEBI:17408"/>
        <dbReference type="ChEBI" id="CHEBI:17754"/>
        <dbReference type="ChEBI" id="CHEBI:28868"/>
        <dbReference type="EC" id="3.1.1.79"/>
    </reaction>
</comment>
<evidence type="ECO:0000256" key="13">
    <source>
        <dbReference type="ARBA" id="ARBA00022475"/>
    </source>
</evidence>
<evidence type="ECO:0000256" key="33">
    <source>
        <dbReference type="ARBA" id="ARBA00048657"/>
    </source>
</evidence>
<dbReference type="InterPro" id="IPR029058">
    <property type="entry name" value="AB_hydrolase_fold"/>
</dbReference>
<comment type="subcellular location">
    <subcellularLocation>
        <location evidence="3">Cell membrane</location>
    </subcellularLocation>
    <subcellularLocation>
        <location evidence="6">Cytoplasm</location>
        <location evidence="6">Cytosol</location>
    </subcellularLocation>
    <subcellularLocation>
        <location evidence="5">Lipid droplet</location>
    </subcellularLocation>
    <subcellularLocation>
        <location evidence="4">Membrane</location>
        <location evidence="4">Caveola</location>
    </subcellularLocation>
</comment>
<comment type="catalytic activity">
    <reaction evidence="35">
        <text>all-trans-retinyl hexadecanoate + H2O = all-trans-retinol + hexadecanoate + H(+)</text>
        <dbReference type="Rhea" id="RHEA:13933"/>
        <dbReference type="ChEBI" id="CHEBI:7896"/>
        <dbReference type="ChEBI" id="CHEBI:15377"/>
        <dbReference type="ChEBI" id="CHEBI:15378"/>
        <dbReference type="ChEBI" id="CHEBI:17336"/>
        <dbReference type="ChEBI" id="CHEBI:17616"/>
    </reaction>
    <physiologicalReaction direction="left-to-right" evidence="35">
        <dbReference type="Rhea" id="RHEA:13934"/>
    </physiologicalReaction>
</comment>
<comment type="catalytic activity">
    <reaction evidence="1">
        <text>a triacylglycerol + H2O = a diacylglycerol + a fatty acid + H(+)</text>
        <dbReference type="Rhea" id="RHEA:12044"/>
        <dbReference type="ChEBI" id="CHEBI:15377"/>
        <dbReference type="ChEBI" id="CHEBI:15378"/>
        <dbReference type="ChEBI" id="CHEBI:17855"/>
        <dbReference type="ChEBI" id="CHEBI:18035"/>
        <dbReference type="ChEBI" id="CHEBI:28868"/>
        <dbReference type="EC" id="3.1.1.79"/>
    </reaction>
</comment>
<comment type="catalytic activity">
    <reaction evidence="34">
        <text>1,2-di-(9Z-octadecenoyl)-glycerol + H2O = (9Z-octadecenoyl)-glycerol + (9Z)-octadecenoate + H(+)</text>
        <dbReference type="Rhea" id="RHEA:38455"/>
        <dbReference type="ChEBI" id="CHEBI:15377"/>
        <dbReference type="ChEBI" id="CHEBI:15378"/>
        <dbReference type="ChEBI" id="CHEBI:30823"/>
        <dbReference type="ChEBI" id="CHEBI:52323"/>
        <dbReference type="ChEBI" id="CHEBI:75937"/>
    </reaction>
    <physiologicalReaction direction="left-to-right" evidence="34">
        <dbReference type="Rhea" id="RHEA:38456"/>
    </physiologicalReaction>
</comment>
<evidence type="ECO:0000256" key="25">
    <source>
        <dbReference type="ARBA" id="ARBA00031112"/>
    </source>
</evidence>